<evidence type="ECO:0000256" key="12">
    <source>
        <dbReference type="RuleBase" id="RU003357"/>
    </source>
</evidence>
<name>A0ABS3B2B0_9XANT</name>
<dbReference type="SUPFAM" id="SSF56935">
    <property type="entry name" value="Porins"/>
    <property type="match status" value="1"/>
</dbReference>
<keyword evidence="9 11" id="KW-0472">Membrane</keyword>
<evidence type="ECO:0000256" key="13">
    <source>
        <dbReference type="SAM" id="SignalP"/>
    </source>
</evidence>
<dbReference type="PANTHER" id="PTHR32552">
    <property type="entry name" value="FERRICHROME IRON RECEPTOR-RELATED"/>
    <property type="match status" value="1"/>
</dbReference>
<feature type="domain" description="TonB-dependent receptor plug" evidence="15">
    <location>
        <begin position="53"/>
        <end position="158"/>
    </location>
</feature>
<dbReference type="InterPro" id="IPR012910">
    <property type="entry name" value="Plug_dom"/>
</dbReference>
<evidence type="ECO:0000256" key="2">
    <source>
        <dbReference type="ARBA" id="ARBA00022448"/>
    </source>
</evidence>
<evidence type="ECO:0000313" key="16">
    <source>
        <dbReference type="EMBL" id="MBN6102778.1"/>
    </source>
</evidence>
<dbReference type="PANTHER" id="PTHR32552:SF81">
    <property type="entry name" value="TONB-DEPENDENT OUTER MEMBRANE RECEPTOR"/>
    <property type="match status" value="1"/>
</dbReference>
<keyword evidence="2 11" id="KW-0813">Transport</keyword>
<keyword evidence="10 11" id="KW-0998">Cell outer membrane</keyword>
<dbReference type="Gene3D" id="2.40.170.20">
    <property type="entry name" value="TonB-dependent receptor, beta-barrel domain"/>
    <property type="match status" value="1"/>
</dbReference>
<keyword evidence="6" id="KW-0408">Iron</keyword>
<evidence type="ECO:0000256" key="4">
    <source>
        <dbReference type="ARBA" id="ARBA00022496"/>
    </source>
</evidence>
<keyword evidence="5 11" id="KW-0812">Transmembrane</keyword>
<keyword evidence="13" id="KW-0732">Signal</keyword>
<evidence type="ECO:0000256" key="3">
    <source>
        <dbReference type="ARBA" id="ARBA00022452"/>
    </source>
</evidence>
<feature type="domain" description="TonB-dependent receptor-like beta-barrel" evidence="14">
    <location>
        <begin position="254"/>
        <end position="730"/>
    </location>
</feature>
<dbReference type="EMBL" id="JAFIWB010000010">
    <property type="protein sequence ID" value="MBN6102778.1"/>
    <property type="molecule type" value="Genomic_DNA"/>
</dbReference>
<keyword evidence="8 12" id="KW-0798">TonB box</keyword>
<proteinExistence type="inferred from homology"/>
<dbReference type="Proteomes" id="UP000695802">
    <property type="component" value="Unassembled WGS sequence"/>
</dbReference>
<feature type="chain" id="PRO_5047290050" evidence="13">
    <location>
        <begin position="29"/>
        <end position="762"/>
    </location>
</feature>
<evidence type="ECO:0000256" key="11">
    <source>
        <dbReference type="PROSITE-ProRule" id="PRU01360"/>
    </source>
</evidence>
<gene>
    <name evidence="16" type="ORF">JR064_11420</name>
</gene>
<evidence type="ECO:0000256" key="1">
    <source>
        <dbReference type="ARBA" id="ARBA00004571"/>
    </source>
</evidence>
<sequence length="762" mass="83514">MRVRVNLLPLSVSVAAVLALHAPAPALAAEADVADPTTLDRVVVTGEKRARTLQDTTSSVAVTTQARIEQENLQNLYEVFNRTANVAQSYGDTGFTIRGIREIDGGGDAPLATIYLDGAALPQNAISSAPLSLWDLQQVEILRGPQSTLQGENALAGAVILRTAEPTMDWEGKLRVLASDPSDRTLAAAFGGPLVADELAFRASVEQRSFEGYSWNDTRQASDDAQHALTYRGKLLWTPSAIEGLKVQLGYTKAHRNGPYLYVYVPTDEADYFKRRVNHDNTPNRSQTDSDIATLDVDYAIDAAWSLSAVTAWNKVDMDSSWDGDRSAAQVAYARRLATTRTTSQEVRLNYDGQAVDGLFGLYWAKHDTQNDVVNRLNVNTPLATITRLLTGAGFPAANAAAISAAYGQALPVIPVLYVSDAPTTSENRALFADGQWHVGGGFSLIGGFRYDRQRYEMASSTTATFVGSYPSAASFASPGTALYQAITAINAGVAGIVDAASGEVPDNTRDFSAFLPKLGARYEWSPDLAASLVVQRGYRSGGSSFNTARSQAFAYDPEYTWNYEASLRSQWLDGRLSVNANAYYIDWKDKQVFAFFGLNDYDYNTVNAGRAHLYGFELEASHRLGEGFDWYASLGYSRTRFDEFKTVADAEITDYAGREFAYAPRWTAALGGNWRFGAGWVANLNANFRDKVYTDIGSDAPRLASRTLLNAKFGYENLDWSAWVFANNLLDRQYIQYRWADQPIAILGAPRVVGIGFEARW</sequence>
<organism evidence="16 17">
    <name type="scientific">Xanthomonas bonasiae</name>
    <dbReference type="NCBI Taxonomy" id="2810351"/>
    <lineage>
        <taxon>Bacteria</taxon>
        <taxon>Pseudomonadati</taxon>
        <taxon>Pseudomonadota</taxon>
        <taxon>Gammaproteobacteria</taxon>
        <taxon>Lysobacterales</taxon>
        <taxon>Lysobacteraceae</taxon>
        <taxon>Xanthomonas</taxon>
    </lineage>
</organism>
<dbReference type="PROSITE" id="PS52016">
    <property type="entry name" value="TONB_DEPENDENT_REC_3"/>
    <property type="match status" value="1"/>
</dbReference>
<evidence type="ECO:0000256" key="9">
    <source>
        <dbReference type="ARBA" id="ARBA00023136"/>
    </source>
</evidence>
<dbReference type="Pfam" id="PF00593">
    <property type="entry name" value="TonB_dep_Rec_b-barrel"/>
    <property type="match status" value="1"/>
</dbReference>
<evidence type="ECO:0000256" key="7">
    <source>
        <dbReference type="ARBA" id="ARBA00023065"/>
    </source>
</evidence>
<evidence type="ECO:0000313" key="17">
    <source>
        <dbReference type="Proteomes" id="UP000695802"/>
    </source>
</evidence>
<feature type="signal peptide" evidence="13">
    <location>
        <begin position="1"/>
        <end position="28"/>
    </location>
</feature>
<dbReference type="InterPro" id="IPR036942">
    <property type="entry name" value="Beta-barrel_TonB_sf"/>
</dbReference>
<keyword evidence="3 11" id="KW-1134">Transmembrane beta strand</keyword>
<evidence type="ECO:0000256" key="10">
    <source>
        <dbReference type="ARBA" id="ARBA00023237"/>
    </source>
</evidence>
<reference evidence="16 17" key="1">
    <citation type="submission" date="2021-02" db="EMBL/GenBank/DDBJ databases">
        <title>Taxonomically Unique Crown Gall-Associated Xanthomonas Stains Have Deficiency in Virulence Repertories.</title>
        <authorList>
            <person name="Mafakheri H."/>
            <person name="Taghavi S.M."/>
            <person name="Dimkic I."/>
            <person name="Nemanja K."/>
            <person name="Osdaghi E."/>
        </authorList>
    </citation>
    <scope>NUCLEOTIDE SEQUENCE [LARGE SCALE GENOMIC DNA]</scope>
    <source>
        <strain evidence="16 17">FX4</strain>
    </source>
</reference>
<protein>
    <submittedName>
        <fullName evidence="16">TonB-dependent receptor</fullName>
    </submittedName>
</protein>
<comment type="subcellular location">
    <subcellularLocation>
        <location evidence="1 11">Cell outer membrane</location>
        <topology evidence="1 11">Multi-pass membrane protein</topology>
    </subcellularLocation>
</comment>
<evidence type="ECO:0000256" key="5">
    <source>
        <dbReference type="ARBA" id="ARBA00022692"/>
    </source>
</evidence>
<evidence type="ECO:0000259" key="14">
    <source>
        <dbReference type="Pfam" id="PF00593"/>
    </source>
</evidence>
<comment type="caution">
    <text evidence="16">The sequence shown here is derived from an EMBL/GenBank/DDBJ whole genome shotgun (WGS) entry which is preliminary data.</text>
</comment>
<keyword evidence="16" id="KW-0675">Receptor</keyword>
<keyword evidence="7" id="KW-0406">Ion transport</keyword>
<keyword evidence="17" id="KW-1185">Reference proteome</keyword>
<evidence type="ECO:0000256" key="6">
    <source>
        <dbReference type="ARBA" id="ARBA00023004"/>
    </source>
</evidence>
<keyword evidence="4" id="KW-0410">Iron transport</keyword>
<dbReference type="InterPro" id="IPR039426">
    <property type="entry name" value="TonB-dep_rcpt-like"/>
</dbReference>
<evidence type="ECO:0000259" key="15">
    <source>
        <dbReference type="Pfam" id="PF07715"/>
    </source>
</evidence>
<dbReference type="InterPro" id="IPR000531">
    <property type="entry name" value="Beta-barrel_TonB"/>
</dbReference>
<evidence type="ECO:0000256" key="8">
    <source>
        <dbReference type="ARBA" id="ARBA00023077"/>
    </source>
</evidence>
<dbReference type="Pfam" id="PF07715">
    <property type="entry name" value="Plug"/>
    <property type="match status" value="1"/>
</dbReference>
<accession>A0ABS3B2B0</accession>
<comment type="similarity">
    <text evidence="11 12">Belongs to the TonB-dependent receptor family.</text>
</comment>